<keyword evidence="5 7" id="KW-1133">Transmembrane helix</keyword>
<protein>
    <submittedName>
        <fullName evidence="9">ABC transporter permease</fullName>
    </submittedName>
</protein>
<comment type="subcellular location">
    <subcellularLocation>
        <location evidence="1 7">Cell membrane</location>
        <topology evidence="1 7">Multi-pass membrane protein</topology>
    </subcellularLocation>
</comment>
<feature type="domain" description="ABC transmembrane type-1" evidence="8">
    <location>
        <begin position="98"/>
        <end position="287"/>
    </location>
</feature>
<evidence type="ECO:0000256" key="4">
    <source>
        <dbReference type="ARBA" id="ARBA00022692"/>
    </source>
</evidence>
<evidence type="ECO:0000256" key="3">
    <source>
        <dbReference type="ARBA" id="ARBA00022475"/>
    </source>
</evidence>
<dbReference type="EMBL" id="AZXY01000001">
    <property type="protein sequence ID" value="KSZ60121.1"/>
    <property type="molecule type" value="Genomic_DNA"/>
</dbReference>
<feature type="transmembrane region" description="Helical" evidence="7">
    <location>
        <begin position="102"/>
        <end position="126"/>
    </location>
</feature>
<dbReference type="GO" id="GO:0005886">
    <property type="term" value="C:plasma membrane"/>
    <property type="evidence" value="ECO:0007669"/>
    <property type="project" value="UniProtKB-SubCell"/>
</dbReference>
<gene>
    <name evidence="9" type="ORF">Z045_01185</name>
</gene>
<dbReference type="CDD" id="cd06261">
    <property type="entry name" value="TM_PBP2"/>
    <property type="match status" value="1"/>
</dbReference>
<dbReference type="PROSITE" id="PS50928">
    <property type="entry name" value="ABC_TM1"/>
    <property type="match status" value="1"/>
</dbReference>
<evidence type="ECO:0000256" key="7">
    <source>
        <dbReference type="RuleBase" id="RU363032"/>
    </source>
</evidence>
<keyword evidence="4 7" id="KW-0812">Transmembrane</keyword>
<evidence type="ECO:0000256" key="1">
    <source>
        <dbReference type="ARBA" id="ARBA00004651"/>
    </source>
</evidence>
<evidence type="ECO:0000256" key="5">
    <source>
        <dbReference type="ARBA" id="ARBA00022989"/>
    </source>
</evidence>
<feature type="transmembrane region" description="Helical" evidence="7">
    <location>
        <begin position="133"/>
        <end position="157"/>
    </location>
</feature>
<dbReference type="Gene3D" id="1.10.3720.10">
    <property type="entry name" value="MetI-like"/>
    <property type="match status" value="1"/>
</dbReference>
<evidence type="ECO:0000256" key="6">
    <source>
        <dbReference type="ARBA" id="ARBA00023136"/>
    </source>
</evidence>
<keyword evidence="3" id="KW-1003">Cell membrane</keyword>
<dbReference type="PATRIC" id="fig|1441730.3.peg.252"/>
<dbReference type="PANTHER" id="PTHR43386">
    <property type="entry name" value="OLIGOPEPTIDE TRANSPORT SYSTEM PERMEASE PROTEIN APPC"/>
    <property type="match status" value="1"/>
</dbReference>
<comment type="similarity">
    <text evidence="7">Belongs to the binding-protein-dependent transport system permease family.</text>
</comment>
<accession>A0A0V9UQ43</accession>
<dbReference type="GO" id="GO:0055085">
    <property type="term" value="P:transmembrane transport"/>
    <property type="evidence" value="ECO:0007669"/>
    <property type="project" value="InterPro"/>
</dbReference>
<keyword evidence="2 7" id="KW-0813">Transport</keyword>
<reference evidence="9 10" key="2">
    <citation type="journal article" date="2016" name="Genome Announc.">
        <title>Draft Genome Sequence of a Versatile Hydrocarbon-Degrading Bacterium, Rhodococcus pyridinivorans Strain KG-16, Collected from Oil Fields in India.</title>
        <authorList>
            <person name="Aggarwal R.K."/>
            <person name="Dawar C."/>
            <person name="Phanindranath R."/>
            <person name="Mutnuri L."/>
            <person name="Dayal A.M."/>
        </authorList>
    </citation>
    <scope>NUCLEOTIDE SEQUENCE [LARGE SCALE GENOMIC DNA]</scope>
    <source>
        <strain evidence="9 10">KG-16</strain>
    </source>
</reference>
<name>A0A0V9UQ43_9NOCA</name>
<feature type="transmembrane region" description="Helical" evidence="7">
    <location>
        <begin position="34"/>
        <end position="59"/>
    </location>
</feature>
<feature type="transmembrane region" description="Helical" evidence="7">
    <location>
        <begin position="264"/>
        <end position="283"/>
    </location>
</feature>
<evidence type="ECO:0000256" key="2">
    <source>
        <dbReference type="ARBA" id="ARBA00022448"/>
    </source>
</evidence>
<evidence type="ECO:0000313" key="10">
    <source>
        <dbReference type="Proteomes" id="UP000053060"/>
    </source>
</evidence>
<reference evidence="10" key="1">
    <citation type="submission" date="2015-01" db="EMBL/GenBank/DDBJ databases">
        <title>Draft genome sequence of Rhodococcus pyridinivorans strain KG-16, a hydrocarbon-degrading bacterium.</title>
        <authorList>
            <person name="Aggarwal R.K."/>
            <person name="Dawar C."/>
        </authorList>
    </citation>
    <scope>NUCLEOTIDE SEQUENCE [LARGE SCALE GENOMIC DNA]</scope>
    <source>
        <strain evidence="10">KG-16</strain>
    </source>
</reference>
<dbReference type="AlphaFoldDB" id="A0A0V9UQ43"/>
<proteinExistence type="inferred from homology"/>
<dbReference type="SUPFAM" id="SSF161098">
    <property type="entry name" value="MetI-like"/>
    <property type="match status" value="1"/>
</dbReference>
<feature type="transmembrane region" description="Helical" evidence="7">
    <location>
        <begin position="163"/>
        <end position="180"/>
    </location>
</feature>
<dbReference type="InterPro" id="IPR050366">
    <property type="entry name" value="BP-dependent_transpt_permease"/>
</dbReference>
<organism evidence="9 10">
    <name type="scientific">Rhodococcus pyridinivorans KG-16</name>
    <dbReference type="NCBI Taxonomy" id="1441730"/>
    <lineage>
        <taxon>Bacteria</taxon>
        <taxon>Bacillati</taxon>
        <taxon>Actinomycetota</taxon>
        <taxon>Actinomycetes</taxon>
        <taxon>Mycobacteriales</taxon>
        <taxon>Nocardiaceae</taxon>
        <taxon>Rhodococcus</taxon>
    </lineage>
</organism>
<sequence length="300" mass="31869">MTQVALEKKDDAQRVESATQDLPKVPAAKKTRSVLVYLSIVWLVLVIGAAIFASVLPLAPYSVPVGPPRTPPNLDSLDTLLGTDTLGRSILSRVVYGAQVSLVIGAVAGLVGFLIGSFFGMIAGYFGKRVDAVISLLADAMLAFPPLILLLALASILTPSVRTILFGLGLLAIPSFIRLSRANTLAWSSREFVRAAKNMGAGSGRILFREIMPNVLAPLASYMPIVIAALIVAEGSLSFLGLGIPPPQPSWGGMINDGKDAIATSPHLVFVPALVIFFTVFALNQVGDHLRTKYDRTLHD</sequence>
<dbReference type="InterPro" id="IPR035906">
    <property type="entry name" value="MetI-like_sf"/>
</dbReference>
<comment type="caution">
    <text evidence="9">The sequence shown here is derived from an EMBL/GenBank/DDBJ whole genome shotgun (WGS) entry which is preliminary data.</text>
</comment>
<keyword evidence="6 7" id="KW-0472">Membrane</keyword>
<dbReference type="RefSeq" id="WP_060650246.1">
    <property type="nucleotide sequence ID" value="NZ_AZXY01000001.1"/>
</dbReference>
<evidence type="ECO:0000259" key="8">
    <source>
        <dbReference type="PROSITE" id="PS50928"/>
    </source>
</evidence>
<dbReference type="PANTHER" id="PTHR43386:SF1">
    <property type="entry name" value="D,D-DIPEPTIDE TRANSPORT SYSTEM PERMEASE PROTEIN DDPC-RELATED"/>
    <property type="match status" value="1"/>
</dbReference>
<dbReference type="Proteomes" id="UP000053060">
    <property type="component" value="Unassembled WGS sequence"/>
</dbReference>
<evidence type="ECO:0000313" key="9">
    <source>
        <dbReference type="EMBL" id="KSZ60121.1"/>
    </source>
</evidence>
<feature type="transmembrane region" description="Helical" evidence="7">
    <location>
        <begin position="219"/>
        <end position="244"/>
    </location>
</feature>
<dbReference type="InterPro" id="IPR000515">
    <property type="entry name" value="MetI-like"/>
</dbReference>
<dbReference type="Pfam" id="PF00528">
    <property type="entry name" value="BPD_transp_1"/>
    <property type="match status" value="1"/>
</dbReference>